<feature type="non-terminal residue" evidence="1">
    <location>
        <position position="1"/>
    </location>
</feature>
<reference evidence="1" key="1">
    <citation type="journal article" date="2023" name="Mol. Phylogenet. Evol.">
        <title>Genome-scale phylogeny and comparative genomics of the fungal order Sordariales.</title>
        <authorList>
            <person name="Hensen N."/>
            <person name="Bonometti L."/>
            <person name="Westerberg I."/>
            <person name="Brannstrom I.O."/>
            <person name="Guillou S."/>
            <person name="Cros-Aarteil S."/>
            <person name="Calhoun S."/>
            <person name="Haridas S."/>
            <person name="Kuo A."/>
            <person name="Mondo S."/>
            <person name="Pangilinan J."/>
            <person name="Riley R."/>
            <person name="LaButti K."/>
            <person name="Andreopoulos B."/>
            <person name="Lipzen A."/>
            <person name="Chen C."/>
            <person name="Yan M."/>
            <person name="Daum C."/>
            <person name="Ng V."/>
            <person name="Clum A."/>
            <person name="Steindorff A."/>
            <person name="Ohm R.A."/>
            <person name="Martin F."/>
            <person name="Silar P."/>
            <person name="Natvig D.O."/>
            <person name="Lalanne C."/>
            <person name="Gautier V."/>
            <person name="Ament-Velasquez S.L."/>
            <person name="Kruys A."/>
            <person name="Hutchinson M.I."/>
            <person name="Powell A.J."/>
            <person name="Barry K."/>
            <person name="Miller A.N."/>
            <person name="Grigoriev I.V."/>
            <person name="Debuchy R."/>
            <person name="Gladieux P."/>
            <person name="Hiltunen Thoren M."/>
            <person name="Johannesson H."/>
        </authorList>
    </citation>
    <scope>NUCLEOTIDE SEQUENCE</scope>
    <source>
        <strain evidence="1">CBS 626.80</strain>
    </source>
</reference>
<dbReference type="EMBL" id="MU859183">
    <property type="protein sequence ID" value="KAK3950288.1"/>
    <property type="molecule type" value="Genomic_DNA"/>
</dbReference>
<comment type="caution">
    <text evidence="1">The sequence shown here is derived from an EMBL/GenBank/DDBJ whole genome shotgun (WGS) entry which is preliminary data.</text>
</comment>
<keyword evidence="2" id="KW-1185">Reference proteome</keyword>
<proteinExistence type="predicted"/>
<dbReference type="AlphaFoldDB" id="A0AAN6NU96"/>
<evidence type="ECO:0000313" key="1">
    <source>
        <dbReference type="EMBL" id="KAK3950288.1"/>
    </source>
</evidence>
<dbReference type="Proteomes" id="UP001303222">
    <property type="component" value="Unassembled WGS sequence"/>
</dbReference>
<evidence type="ECO:0000313" key="2">
    <source>
        <dbReference type="Proteomes" id="UP001303222"/>
    </source>
</evidence>
<gene>
    <name evidence="1" type="ORF">QBC32DRAFT_217750</name>
</gene>
<accession>A0AAN6NU96</accession>
<sequence length="273" mass="29164">HKVSEHLLVVVTLRLGSLVETTVKRHSLGIMNLSVPINARDGLYSRTTSLASKFQPLHPAKITRSLSTRNQHTNMLQPQLLFLLSSLLTWSSLPPPATALPQLPASADLEEDNDQLRINPSSTANQPANGGSIHLPVRATIFSGVPGPSDCRGHAVLLLDLPQPPLNPDNNTPITTAPQCYNIPGDNPAATAGCGAFQANKSDGCEARVFYEPNCVGYLNTVFIPEERAVGGVWRSVKVRCGVAAPDPDTLGAPPLAGVMGQARITKAGRRRR</sequence>
<reference evidence="1" key="2">
    <citation type="submission" date="2023-06" db="EMBL/GenBank/DDBJ databases">
        <authorList>
            <consortium name="Lawrence Berkeley National Laboratory"/>
            <person name="Mondo S.J."/>
            <person name="Hensen N."/>
            <person name="Bonometti L."/>
            <person name="Westerberg I."/>
            <person name="Brannstrom I.O."/>
            <person name="Guillou S."/>
            <person name="Cros-Aarteil S."/>
            <person name="Calhoun S."/>
            <person name="Haridas S."/>
            <person name="Kuo A."/>
            <person name="Pangilinan J."/>
            <person name="Riley R."/>
            <person name="Labutti K."/>
            <person name="Andreopoulos B."/>
            <person name="Lipzen A."/>
            <person name="Chen C."/>
            <person name="Yanf M."/>
            <person name="Daum C."/>
            <person name="Ng V."/>
            <person name="Clum A."/>
            <person name="Steindorff A."/>
            <person name="Ohm R."/>
            <person name="Martin F."/>
            <person name="Silar P."/>
            <person name="Natvig D."/>
            <person name="Lalanne C."/>
            <person name="Gautier V."/>
            <person name="Ament-Velasquez S.L."/>
            <person name="Kruys A."/>
            <person name="Hutchinson M.I."/>
            <person name="Powell A.J."/>
            <person name="Barry K."/>
            <person name="Miller A.N."/>
            <person name="Grigoriev I.V."/>
            <person name="Debuchy R."/>
            <person name="Gladieux P."/>
            <person name="Thoren M.H."/>
            <person name="Johannesson H."/>
        </authorList>
    </citation>
    <scope>NUCLEOTIDE SEQUENCE</scope>
    <source>
        <strain evidence="1">CBS 626.80</strain>
    </source>
</reference>
<organism evidence="1 2">
    <name type="scientific">Pseudoneurospora amorphoporcata</name>
    <dbReference type="NCBI Taxonomy" id="241081"/>
    <lineage>
        <taxon>Eukaryota</taxon>
        <taxon>Fungi</taxon>
        <taxon>Dikarya</taxon>
        <taxon>Ascomycota</taxon>
        <taxon>Pezizomycotina</taxon>
        <taxon>Sordariomycetes</taxon>
        <taxon>Sordariomycetidae</taxon>
        <taxon>Sordariales</taxon>
        <taxon>Sordariaceae</taxon>
        <taxon>Pseudoneurospora</taxon>
    </lineage>
</organism>
<protein>
    <submittedName>
        <fullName evidence="1">Uncharacterized protein</fullName>
    </submittedName>
</protein>
<name>A0AAN6NU96_9PEZI</name>